<dbReference type="Proteomes" id="UP001302652">
    <property type="component" value="Chromosome 3"/>
</dbReference>
<keyword evidence="2" id="KW-1185">Reference proteome</keyword>
<evidence type="ECO:0000313" key="2">
    <source>
        <dbReference type="Proteomes" id="UP001302652"/>
    </source>
</evidence>
<sequence>MSNAAWRPAAFNSQLRNHPYKLVNSLSYLGNVARDLTGNYALDKNIDASAPGNPAFAPIRPHAGK</sequence>
<reference evidence="1 2" key="1">
    <citation type="submission" date="2023-10" db="EMBL/GenBank/DDBJ databases">
        <title>Surface-active antibiotics is a multifunctional adaptation for post-fire microbes.</title>
        <authorList>
            <person name="Liu M.D."/>
            <person name="Du Y."/>
            <person name="Koupaei S.K."/>
            <person name="Kim N.R."/>
            <person name="Zhang W."/>
            <person name="Traxler M.F."/>
        </authorList>
    </citation>
    <scope>NUCLEOTIDE SEQUENCE [LARGE SCALE GENOMIC DNA]</scope>
    <source>
        <strain evidence="1 2">F3</strain>
    </source>
</reference>
<accession>A0ABZ0EAJ9</accession>
<dbReference type="RefSeq" id="WP_317016106.1">
    <property type="nucleotide sequence ID" value="NZ_CP136511.1"/>
</dbReference>
<evidence type="ECO:0000313" key="1">
    <source>
        <dbReference type="EMBL" id="WOD14276.1"/>
    </source>
</evidence>
<organism evidence="1 2">
    <name type="scientific">Paraburkholderia kirstenboschensis</name>
    <dbReference type="NCBI Taxonomy" id="1245436"/>
    <lineage>
        <taxon>Bacteria</taxon>
        <taxon>Pseudomonadati</taxon>
        <taxon>Pseudomonadota</taxon>
        <taxon>Betaproteobacteria</taxon>
        <taxon>Burkholderiales</taxon>
        <taxon>Burkholderiaceae</taxon>
        <taxon>Paraburkholderia</taxon>
    </lineage>
</organism>
<name>A0ABZ0EAJ9_9BURK</name>
<dbReference type="EMBL" id="CP136511">
    <property type="protein sequence ID" value="WOD14276.1"/>
    <property type="molecule type" value="Genomic_DNA"/>
</dbReference>
<proteinExistence type="predicted"/>
<gene>
    <name evidence="1" type="ORF">RW095_01880</name>
</gene>
<protein>
    <submittedName>
        <fullName evidence="1">Uncharacterized protein</fullName>
    </submittedName>
</protein>